<gene>
    <name evidence="2" type="ORF">NCTC10376_02605</name>
</gene>
<protein>
    <submittedName>
        <fullName evidence="2">Uncharacterized protein</fullName>
    </submittedName>
</protein>
<dbReference type="AlphaFoldDB" id="A0A379FAP7"/>
<dbReference type="Proteomes" id="UP000254331">
    <property type="component" value="Unassembled WGS sequence"/>
</dbReference>
<proteinExistence type="predicted"/>
<evidence type="ECO:0000313" key="3">
    <source>
        <dbReference type="Proteomes" id="UP000254331"/>
    </source>
</evidence>
<name>A0A379FAP7_PROVU</name>
<feature type="coiled-coil region" evidence="1">
    <location>
        <begin position="183"/>
        <end position="224"/>
    </location>
</feature>
<organism evidence="2 3">
    <name type="scientific">Proteus vulgaris</name>
    <dbReference type="NCBI Taxonomy" id="585"/>
    <lineage>
        <taxon>Bacteria</taxon>
        <taxon>Pseudomonadati</taxon>
        <taxon>Pseudomonadota</taxon>
        <taxon>Gammaproteobacteria</taxon>
        <taxon>Enterobacterales</taxon>
        <taxon>Morganellaceae</taxon>
        <taxon>Proteus</taxon>
    </lineage>
</organism>
<sequence length="454" mass="52990">MPTFIDSHRSFLLSITDINDKTDRKSIEFDKNSISLFLKKGNDDVFIANKDKKFLLSNIKKELDNSIDKYTNHGENKNRIEKLKKRINLGGVKFFFDNKDKIISVKNINDIGDVRKIFDGLLSYKKEESVCTKVRKSIYNTNSFEGVVFNDKNPIINSFINHKVKLSSSKNNNVGFYGCNMSIMKMEEEIKEIQDEIKEIQDEIKEIQDEIKLLENELSSKIRINNKKIIDTTLAINKLVDLLEYNDLSKINVDILIAKEEEFNNEVIIVSRLNLMEKIDGVDKLKELKSSLEKIKCIKNKYFIFVESVNGRQISLLRSLDNKLKKYTAGINSEIPKENILLDINKIASVLFINNNDRENYNGFFSKIYKILFPKSYQKRLDINNKAHGNIMLMHENLNVILNSDNFKDGKLPEWANKLITKTLKESKPKNDILWLFSKERKEWNKFFNMLIVK</sequence>
<keyword evidence="1" id="KW-0175">Coiled coil</keyword>
<reference evidence="2 3" key="1">
    <citation type="submission" date="2018-06" db="EMBL/GenBank/DDBJ databases">
        <authorList>
            <consortium name="Pathogen Informatics"/>
            <person name="Doyle S."/>
        </authorList>
    </citation>
    <scope>NUCLEOTIDE SEQUENCE [LARGE SCALE GENOMIC DNA]</scope>
    <source>
        <strain evidence="2 3">NCTC10376</strain>
    </source>
</reference>
<dbReference type="EMBL" id="UGTW01000001">
    <property type="protein sequence ID" value="SUC16698.1"/>
    <property type="molecule type" value="Genomic_DNA"/>
</dbReference>
<dbReference type="RefSeq" id="WP_115370698.1">
    <property type="nucleotide sequence ID" value="NZ_UGTW01000001.1"/>
</dbReference>
<accession>A0A379FAP7</accession>
<evidence type="ECO:0000313" key="2">
    <source>
        <dbReference type="EMBL" id="SUC16698.1"/>
    </source>
</evidence>
<evidence type="ECO:0000256" key="1">
    <source>
        <dbReference type="SAM" id="Coils"/>
    </source>
</evidence>